<reference evidence="2 3" key="1">
    <citation type="submission" date="2018-02" db="EMBL/GenBank/DDBJ databases">
        <title>The draft genome of Sphingobacterium gobiense H7.</title>
        <authorList>
            <person name="Li L."/>
            <person name="Liu L."/>
            <person name="Zhang X."/>
            <person name="Wang T."/>
            <person name="Liang L."/>
        </authorList>
    </citation>
    <scope>NUCLEOTIDE SEQUENCE [LARGE SCALE GENOMIC DNA]</scope>
    <source>
        <strain evidence="2 3">ACCC 05757</strain>
    </source>
</reference>
<dbReference type="OrthoDB" id="1045786at2"/>
<protein>
    <submittedName>
        <fullName evidence="2">DUF4466 domain-containing protein</fullName>
    </submittedName>
</protein>
<proteinExistence type="predicted"/>
<dbReference type="Pfam" id="PF14725">
    <property type="entry name" value="DUF4466"/>
    <property type="match status" value="1"/>
</dbReference>
<feature type="domain" description="DUF4466" evidence="1">
    <location>
        <begin position="24"/>
        <end position="331"/>
    </location>
</feature>
<dbReference type="CDD" id="cd07472">
    <property type="entry name" value="HmuY_like"/>
    <property type="match status" value="1"/>
</dbReference>
<keyword evidence="3" id="KW-1185">Reference proteome</keyword>
<name>A0A2S9JG76_9SPHI</name>
<accession>A0A2S9JG76</accession>
<gene>
    <name evidence="2" type="ORF">C5749_16835</name>
</gene>
<organism evidence="2 3">
    <name type="scientific">Sphingobacterium gobiense</name>
    <dbReference type="NCBI Taxonomy" id="1382456"/>
    <lineage>
        <taxon>Bacteria</taxon>
        <taxon>Pseudomonadati</taxon>
        <taxon>Bacteroidota</taxon>
        <taxon>Sphingobacteriia</taxon>
        <taxon>Sphingobacteriales</taxon>
        <taxon>Sphingobacteriaceae</taxon>
        <taxon>Sphingobacterium</taxon>
    </lineage>
</organism>
<dbReference type="EMBL" id="PVBS01000004">
    <property type="protein sequence ID" value="PRD51965.1"/>
    <property type="molecule type" value="Genomic_DNA"/>
</dbReference>
<evidence type="ECO:0000259" key="1">
    <source>
        <dbReference type="Pfam" id="PF14725"/>
    </source>
</evidence>
<evidence type="ECO:0000313" key="2">
    <source>
        <dbReference type="EMBL" id="PRD51965.1"/>
    </source>
</evidence>
<dbReference type="InterPro" id="IPR028072">
    <property type="entry name" value="DUF4466"/>
</dbReference>
<dbReference type="PROSITE" id="PS51257">
    <property type="entry name" value="PROKAR_LIPOPROTEIN"/>
    <property type="match status" value="1"/>
</dbReference>
<dbReference type="RefSeq" id="WP_105727401.1">
    <property type="nucleotide sequence ID" value="NZ_PVBS01000004.1"/>
</dbReference>
<dbReference type="AlphaFoldDB" id="A0A2S9JG76"/>
<sequence length="332" mass="36218">MIRKLLYKATFLLGVATLIVGCKEEEYAVPVPKSGLQNDCIKKSVGPGLAGIDMEFMYAMAIQESEGKLISAQVEASIPGASETYLEHRSFHTNAIGDDIGIPVAKPSVTNGAVTKVTFDVDTNAATLRYYYRPTAASVDKDVSFTFSATSSNGQTVTYKMGPYKIRRMEVAPNLAVSDGNKFYVSVEDMAVYDEAEAAARPDKIDVLYLFRTISGITFGHSLVAPAADAKYRPGITLPNGVNRNTKIQKAWNVRDIHLGANAGTGNNSYVYLDDEDFKTLNLSAAPNYAINILAQSGIWIETADRKYRGYIYVNSINTNGSAVIGIKRYRL</sequence>
<comment type="caution">
    <text evidence="2">The sequence shown here is derived from an EMBL/GenBank/DDBJ whole genome shotgun (WGS) entry which is preliminary data.</text>
</comment>
<dbReference type="Gene3D" id="2.60.40.3550">
    <property type="entry name" value="Domain of unknown function DUF4466"/>
    <property type="match status" value="1"/>
</dbReference>
<dbReference type="Proteomes" id="UP000238642">
    <property type="component" value="Unassembled WGS sequence"/>
</dbReference>
<evidence type="ECO:0000313" key="3">
    <source>
        <dbReference type="Proteomes" id="UP000238642"/>
    </source>
</evidence>